<dbReference type="GO" id="GO:0016740">
    <property type="term" value="F:transferase activity"/>
    <property type="evidence" value="ECO:0007669"/>
    <property type="project" value="UniProtKB-KW"/>
</dbReference>
<evidence type="ECO:0000313" key="2">
    <source>
        <dbReference type="Proteomes" id="UP000184310"/>
    </source>
</evidence>
<proteinExistence type="predicted"/>
<keyword evidence="1" id="KW-0808">Transferase</keyword>
<dbReference type="EMBL" id="FQZB01000008">
    <property type="protein sequence ID" value="SHJ40664.1"/>
    <property type="molecule type" value="Genomic_DNA"/>
</dbReference>
<dbReference type="AlphaFoldDB" id="A0A1M6J1Q6"/>
<organism evidence="1 2">
    <name type="scientific">Clostridium cavendishii DSM 21758</name>
    <dbReference type="NCBI Taxonomy" id="1121302"/>
    <lineage>
        <taxon>Bacteria</taxon>
        <taxon>Bacillati</taxon>
        <taxon>Bacillota</taxon>
        <taxon>Clostridia</taxon>
        <taxon>Eubacteriales</taxon>
        <taxon>Clostridiaceae</taxon>
        <taxon>Clostridium</taxon>
    </lineage>
</organism>
<accession>A0A1M6J1Q6</accession>
<dbReference type="STRING" id="1121302.SAMN02745163_01887"/>
<gene>
    <name evidence="1" type="ORF">SAMN02745163_01887</name>
</gene>
<dbReference type="SUPFAM" id="SSF52309">
    <property type="entry name" value="N-(deoxy)ribosyltransferase-like"/>
    <property type="match status" value="1"/>
</dbReference>
<keyword evidence="2" id="KW-1185">Reference proteome</keyword>
<dbReference type="RefSeq" id="WP_072986425.1">
    <property type="nucleotide sequence ID" value="NZ_FQZB01000008.1"/>
</dbReference>
<evidence type="ECO:0000313" key="1">
    <source>
        <dbReference type="EMBL" id="SHJ40664.1"/>
    </source>
</evidence>
<dbReference type="Pfam" id="PF05014">
    <property type="entry name" value="Nuc_deoxyrib_tr"/>
    <property type="match status" value="1"/>
</dbReference>
<protein>
    <submittedName>
        <fullName evidence="1">Nucleoside 2-deoxyribosyltransferase</fullName>
    </submittedName>
</protein>
<reference evidence="1 2" key="1">
    <citation type="submission" date="2016-11" db="EMBL/GenBank/DDBJ databases">
        <authorList>
            <person name="Jaros S."/>
            <person name="Januszkiewicz K."/>
            <person name="Wedrychowicz H."/>
        </authorList>
    </citation>
    <scope>NUCLEOTIDE SEQUENCE [LARGE SCALE GENOMIC DNA]</scope>
    <source>
        <strain evidence="1 2">DSM 21758</strain>
    </source>
</reference>
<dbReference type="OrthoDB" id="1691394at2"/>
<name>A0A1M6J1Q6_9CLOT</name>
<sequence length="185" mass="21043">MEKTKVTLELNENEQKLLYLAGKLFKDADINQRLYEEKLINEKCNQAGKEINIYNPINNDEITFDSNTNANKIFMGDLNSLAKSNVVLAELDDEDSGTMYELGIVTGINLIYDLLKEGYTMDQIMKAIPKKDIYAHMSDIRQDRLGSKDAPWGINQFVVGGIEFNEHGKILKHVEEAIDEIVKNI</sequence>
<dbReference type="Proteomes" id="UP000184310">
    <property type="component" value="Unassembled WGS sequence"/>
</dbReference>
<dbReference type="InterPro" id="IPR007710">
    <property type="entry name" value="Nucleoside_deoxyribTrfase"/>
</dbReference>
<dbReference type="Gene3D" id="3.40.50.450">
    <property type="match status" value="1"/>
</dbReference>